<feature type="domain" description="Protein kinase" evidence="15">
    <location>
        <begin position="1816"/>
        <end position="2105"/>
    </location>
</feature>
<feature type="region of interest" description="Disordered" evidence="13">
    <location>
        <begin position="2110"/>
        <end position="2191"/>
    </location>
</feature>
<feature type="disulfide bond" evidence="12">
    <location>
        <begin position="1004"/>
        <end position="1022"/>
    </location>
</feature>
<dbReference type="InterPro" id="IPR001368">
    <property type="entry name" value="TNFR/NGFR_Cys_rich_reg"/>
</dbReference>
<dbReference type="PANTHER" id="PTHR24418">
    <property type="entry name" value="TYROSINE-PROTEIN KINASE"/>
    <property type="match status" value="1"/>
</dbReference>
<evidence type="ECO:0000256" key="5">
    <source>
        <dbReference type="ARBA" id="ARBA00022771"/>
    </source>
</evidence>
<dbReference type="InterPro" id="IPR020635">
    <property type="entry name" value="Tyr_kinase_cat_dom"/>
</dbReference>
<dbReference type="GO" id="GO:0008270">
    <property type="term" value="F:zinc ion binding"/>
    <property type="evidence" value="ECO:0007669"/>
    <property type="project" value="UniProtKB-KW"/>
</dbReference>
<keyword evidence="6" id="KW-0862">Zinc</keyword>
<feature type="disulfide bond" evidence="12">
    <location>
        <begin position="1001"/>
        <end position="1014"/>
    </location>
</feature>
<evidence type="ECO:0000256" key="14">
    <source>
        <dbReference type="SAM" id="Phobius"/>
    </source>
</evidence>
<evidence type="ECO:0000259" key="17">
    <source>
        <dbReference type="PROSITE" id="PS50157"/>
    </source>
</evidence>
<dbReference type="GO" id="GO:0003677">
    <property type="term" value="F:DNA binding"/>
    <property type="evidence" value="ECO:0007669"/>
    <property type="project" value="UniProtKB-KW"/>
</dbReference>
<dbReference type="Gene3D" id="3.30.160.60">
    <property type="entry name" value="Classic Zinc Finger"/>
    <property type="match status" value="1"/>
</dbReference>
<keyword evidence="9" id="KW-0539">Nucleus</keyword>
<dbReference type="InterPro" id="IPR011009">
    <property type="entry name" value="Kinase-like_dom_sf"/>
</dbReference>
<dbReference type="PROSITE" id="PS00109">
    <property type="entry name" value="PROTEIN_KINASE_TYR"/>
    <property type="match status" value="1"/>
</dbReference>
<dbReference type="KEGG" id="mbr:MONBRDRAFT_39041"/>
<evidence type="ECO:0000256" key="8">
    <source>
        <dbReference type="ARBA" id="ARBA00023125"/>
    </source>
</evidence>
<dbReference type="PROSITE" id="PS50050">
    <property type="entry name" value="TNFR_NGFR_2"/>
    <property type="match status" value="1"/>
</dbReference>
<dbReference type="InterPro" id="IPR013087">
    <property type="entry name" value="Znf_C2H2_type"/>
</dbReference>
<dbReference type="Pfam" id="PF12796">
    <property type="entry name" value="Ank_2"/>
    <property type="match status" value="1"/>
</dbReference>
<dbReference type="GO" id="GO:0005886">
    <property type="term" value="C:plasma membrane"/>
    <property type="evidence" value="ECO:0000318"/>
    <property type="project" value="GO_Central"/>
</dbReference>
<keyword evidence="8" id="KW-0238">DNA-binding</keyword>
<dbReference type="Gene3D" id="1.25.40.20">
    <property type="entry name" value="Ankyrin repeat-containing domain"/>
    <property type="match status" value="1"/>
</dbReference>
<keyword evidence="14" id="KW-1133">Transmembrane helix</keyword>
<dbReference type="PROSITE" id="PS50297">
    <property type="entry name" value="ANK_REP_REGION"/>
    <property type="match status" value="1"/>
</dbReference>
<dbReference type="PROSITE" id="PS00028">
    <property type="entry name" value="ZINC_FINGER_C2H2_1"/>
    <property type="match status" value="1"/>
</dbReference>
<feature type="region of interest" description="Disordered" evidence="13">
    <location>
        <begin position="296"/>
        <end position="346"/>
    </location>
</feature>
<feature type="compositionally biased region" description="Polar residues" evidence="13">
    <location>
        <begin position="2203"/>
        <end position="2232"/>
    </location>
</feature>
<dbReference type="InterPro" id="IPR008266">
    <property type="entry name" value="Tyr_kinase_AS"/>
</dbReference>
<feature type="transmembrane region" description="Helical" evidence="14">
    <location>
        <begin position="1039"/>
        <end position="1061"/>
    </location>
</feature>
<dbReference type="GO" id="GO:0004713">
    <property type="term" value="F:protein tyrosine kinase activity"/>
    <property type="evidence" value="ECO:0000318"/>
    <property type="project" value="GO_Central"/>
</dbReference>
<reference evidence="18 19" key="1">
    <citation type="journal article" date="2008" name="Nature">
        <title>The genome of the choanoflagellate Monosiga brevicollis and the origin of metazoans.</title>
        <authorList>
            <consortium name="JGI Sequencing"/>
            <person name="King N."/>
            <person name="Westbrook M.J."/>
            <person name="Young S.L."/>
            <person name="Kuo A."/>
            <person name="Abedin M."/>
            <person name="Chapman J."/>
            <person name="Fairclough S."/>
            <person name="Hellsten U."/>
            <person name="Isogai Y."/>
            <person name="Letunic I."/>
            <person name="Marr M."/>
            <person name="Pincus D."/>
            <person name="Putnam N."/>
            <person name="Rokas A."/>
            <person name="Wright K.J."/>
            <person name="Zuzow R."/>
            <person name="Dirks W."/>
            <person name="Good M."/>
            <person name="Goodstein D."/>
            <person name="Lemons D."/>
            <person name="Li W."/>
            <person name="Lyons J.B."/>
            <person name="Morris A."/>
            <person name="Nichols S."/>
            <person name="Richter D.J."/>
            <person name="Salamov A."/>
            <person name="Bork P."/>
            <person name="Lim W.A."/>
            <person name="Manning G."/>
            <person name="Miller W.T."/>
            <person name="McGinnis W."/>
            <person name="Shapiro H."/>
            <person name="Tjian R."/>
            <person name="Grigoriev I.V."/>
            <person name="Rokhsar D."/>
        </authorList>
    </citation>
    <scope>NUCLEOTIDE SEQUENCE [LARGE SCALE GENOMIC DNA]</scope>
    <source>
        <strain evidence="19">MX1 / ATCC 50154</strain>
    </source>
</reference>
<dbReference type="Gene3D" id="2.10.50.10">
    <property type="entry name" value="Tumor Necrosis Factor Receptor, subunit A, domain 2"/>
    <property type="match status" value="1"/>
</dbReference>
<protein>
    <recommendedName>
        <fullName evidence="20">Non-specific protein-tyrosine kinase</fullName>
    </recommendedName>
</protein>
<keyword evidence="12" id="KW-1015">Disulfide bond</keyword>
<dbReference type="SUPFAM" id="SSF48403">
    <property type="entry name" value="Ankyrin repeat"/>
    <property type="match status" value="1"/>
</dbReference>
<dbReference type="InterPro" id="IPR002110">
    <property type="entry name" value="Ankyrin_rpt"/>
</dbReference>
<feature type="compositionally biased region" description="Low complexity" evidence="13">
    <location>
        <begin position="381"/>
        <end position="401"/>
    </location>
</feature>
<feature type="repeat" description="TNFR-Cys" evidence="12">
    <location>
        <begin position="979"/>
        <end position="1022"/>
    </location>
</feature>
<evidence type="ECO:0008006" key="20">
    <source>
        <dbReference type="Google" id="ProtNLM"/>
    </source>
</evidence>
<keyword evidence="7" id="KW-0067">ATP-binding</keyword>
<feature type="compositionally biased region" description="Low complexity" evidence="13">
    <location>
        <begin position="2147"/>
        <end position="2159"/>
    </location>
</feature>
<dbReference type="GO" id="GO:0005524">
    <property type="term" value="F:ATP binding"/>
    <property type="evidence" value="ECO:0007669"/>
    <property type="project" value="UniProtKB-KW"/>
</dbReference>
<accession>A9VBU9</accession>
<dbReference type="Pfam" id="PF07714">
    <property type="entry name" value="PK_Tyr_Ser-Thr"/>
    <property type="match status" value="2"/>
</dbReference>
<feature type="region of interest" description="Disordered" evidence="13">
    <location>
        <begin position="380"/>
        <end position="440"/>
    </location>
</feature>
<dbReference type="InterPro" id="IPR036770">
    <property type="entry name" value="Ankyrin_rpt-contain_sf"/>
</dbReference>
<feature type="compositionally biased region" description="Polar residues" evidence="13">
    <location>
        <begin position="2332"/>
        <end position="2347"/>
    </location>
</feature>
<keyword evidence="10" id="KW-0040">ANK repeat</keyword>
<dbReference type="EMBL" id="CH991578">
    <property type="protein sequence ID" value="EDQ85039.1"/>
    <property type="molecule type" value="Genomic_DNA"/>
</dbReference>
<comment type="caution">
    <text evidence="12">Lacks conserved residue(s) required for the propagation of feature annotation.</text>
</comment>
<evidence type="ECO:0000259" key="15">
    <source>
        <dbReference type="PROSITE" id="PS50011"/>
    </source>
</evidence>
<feature type="transmembrane region" description="Helical" evidence="14">
    <location>
        <begin position="1247"/>
        <end position="1268"/>
    </location>
</feature>
<evidence type="ECO:0000256" key="3">
    <source>
        <dbReference type="ARBA" id="ARBA00022737"/>
    </source>
</evidence>
<dbReference type="SMART" id="SM00219">
    <property type="entry name" value="TyrKc"/>
    <property type="match status" value="1"/>
</dbReference>
<feature type="domain" description="TNFR-Cys" evidence="16">
    <location>
        <begin position="979"/>
        <end position="1022"/>
    </location>
</feature>
<keyword evidence="19" id="KW-1185">Reference proteome</keyword>
<dbReference type="Gene3D" id="1.10.510.10">
    <property type="entry name" value="Transferase(Phosphotransferase) domain 1"/>
    <property type="match status" value="2"/>
</dbReference>
<evidence type="ECO:0000313" key="18">
    <source>
        <dbReference type="EMBL" id="EDQ85039.1"/>
    </source>
</evidence>
<keyword evidence="3" id="KW-0677">Repeat</keyword>
<dbReference type="InterPro" id="IPR000719">
    <property type="entry name" value="Prot_kinase_dom"/>
</dbReference>
<evidence type="ECO:0000256" key="11">
    <source>
        <dbReference type="PROSITE-ProRule" id="PRU00042"/>
    </source>
</evidence>
<dbReference type="FunFam" id="2.10.50.10:FF:000086">
    <property type="entry name" value="Predicted protein"/>
    <property type="match status" value="1"/>
</dbReference>
<dbReference type="InParanoid" id="A9VBU9"/>
<evidence type="ECO:0000256" key="6">
    <source>
        <dbReference type="ARBA" id="ARBA00022833"/>
    </source>
</evidence>
<dbReference type="InterPro" id="IPR036236">
    <property type="entry name" value="Znf_C2H2_sf"/>
</dbReference>
<feature type="domain" description="C2H2-type" evidence="17">
    <location>
        <begin position="446"/>
        <end position="473"/>
    </location>
</feature>
<dbReference type="Proteomes" id="UP000001357">
    <property type="component" value="Unassembled WGS sequence"/>
</dbReference>
<dbReference type="eggNOG" id="KOG0196">
    <property type="taxonomic scope" value="Eukaryota"/>
</dbReference>
<feature type="compositionally biased region" description="Pro residues" evidence="13">
    <location>
        <begin position="2281"/>
        <end position="2299"/>
    </location>
</feature>
<keyword evidence="5 11" id="KW-0863">Zinc-finger</keyword>
<dbReference type="SUPFAM" id="SSF57667">
    <property type="entry name" value="beta-beta-alpha zinc fingers"/>
    <property type="match status" value="1"/>
</dbReference>
<evidence type="ECO:0000313" key="19">
    <source>
        <dbReference type="Proteomes" id="UP000001357"/>
    </source>
</evidence>
<dbReference type="SMART" id="SM00355">
    <property type="entry name" value="ZnF_C2H2"/>
    <property type="match status" value="1"/>
</dbReference>
<sequence>MAEDVAALVRQGCLDQLILLAQQNPQLLITPDSQGLTPFLTACACGQVAVAQWLRANNFTDLSDREPKTGAHGLHLAAVRHQTAIVAWLLEQQPACVDVRTKDNATALRIVCEAGFDDLVRLLLQAGADPLITDDTQLSAITAAVRYRRAGALQLLQLHSVSNFPQAQPQAQPPIGHDEAQDRMGARRDSYAIILEGLKLESFLEENAGKVNPFGIDQGEAGAGGAIAPGQTGTTAASAVAPTSSAAGSMTHHPGAAGLGLDFGLNGGNPGLPFNPALFGDGSHVMLPSRQAMGFSTQQMPAQSLASQMQAAPSQPAQTMPQRPPIAVEDTDAGSSAQGPGGPGLNNIYLSQLNSARDYLSDGDSSVASVDLLDWSDETNSMLSSPSMSPAAASPRQASGSRLDQQHDSSSYLEVPASGRRRISNQGSTGASASGDGGPGRPMRQYHCKFCDKAFSCSSNLKRHVRIHTAECGSLLASGIASASLTPDVGSIVIDGVDAWNGTSVTIDLPFPATLASITAQNGPDGEYEALSIELFSGASSVLSLTGILLHNGSNTKTVVAPVDFQDQAAVDRIVVQPQAGTVNASLRLDVAVICIADRYPADYSLNASGPNTFALSNSPNVAASLEASGSLGVQTLQLIASSAAAVQVTTPVLNHAFDFTRSRAYAVMLSTAAVSVGAQVDLEGTSPALTPASASLADTSAVQVLEFQFNAVVDTADFWLTLDLTFSVASQVELVAVLLLDDPLNCSIEYGTFDDAGTCRFCDGTTDFSDTLGANTCQTVTTCDGGNTYETMAPTISSDRVCAQFCASGATDHDDNATTPCETCAPGSYINPASPASGPCSDFICAAGTVDDDANVSTPCVACAAGHYVPANATGNCSLYICAAGEVDDDSDPSTPCIACAAGTYAPTGSVGPCTDFTCARGSKDLDGDPTTECEECAAGTFDASATGSPEPLTECAACAVGTFSDAPGATSCNTCDSCGTGEYVARGCILTENVICASCSSCAEGDPVVTACTAYADTLCQSTLDAATNKSTNGDKMPLGIVLGVVAAIFVTLFVVHFVHYRHRHGSETGVLPSVSRQGSRGHVYLASSDVPPAGPTRPGSANPNFMRPDPEVNRAPSSRRLSIVPLDEVRVRLQAGSKLGFSSRRAGSVKRAASSLLRLVCAQKCASVRRAYGFLGVRVIAWLDPSCAATTRQEGGWRAERETMLIALGRLVVADFRVLGASMRMPSCSQPAFPRRVSPDHKGVLGVLLLLCLAMVMAQQPQLFIKNECPDSCSPDASVTLGYNGFTGSHIARPRADQWATWAINVSTDRLELCCIDFQSWTPALMGSYTNTDYLVLDMLEQPSADLMSWIQTQRPKNLGIQWRDQRPATLDWAQLPWQKLRNLALGFFYKVSFGEDTFIPIGQDGLLQHCGLLATQPDNALNLSAMARDVYETQSYIQTNKLNRDGADKMDTWADGVGSSLGLLGATQAEKLRFLSPEALDDNHFSSSSDVFAFGVLLWEVLLAETMFKGESRPRIAQRIRTHNMPALPVKYSTFADVYSHLVDRVPARRPSFDNLYFMLLNAETPESGYLPQLAVATIRPTWSTTDLIAGTATIDDARLAGSPVTCFIPRKANSDAHWTTQFHLLLQLPHDGLVQVLSVTECTLEGARRPCLVVPPCAPYASADPPLPAAQVVKELALDVLIVLEYLAARQCAPRDIRLEHCVVLEGRIGLVGLALANVGASLGLLENYLSFLREARGGLVALNGNATLDRVIACVEAFMTRVDRYILPEATTGDGLTRPQLQSEALSALARELRDICQPNSSWNVPLSALQFVRVLGSGQFGEVWLASMPAHAHSSPNYSSKETAAATSKREVMLVAVKRLLNDECLHEFEQELAIMMKIRHANLVRMLFVVQEKQHRALVLEYLDGGALDSWLQGQSKPPSEERTRHILHSIACGMLELQRLGMVHRDLAARNVLCDAQMQVVKVADYGLSRSTRVGKDDEQAYYKFKTRRPMPVRWMAPEVLKTQKFTVATDVFSFGVLVGEVLTQAELPLAHLNDESLMLRITDCVKSGGYGGRPLHAPPVKAPAWVSQIMVDCTLFDAAARPDFADLVVRLSPFTFMASPTNAGRARTNTGASSMSSRRMTGTISQSSGLGPGRHASVSSIASSLRSNSGGPVLGHSNEGHERHKLLSETHDSRPLPSDYYRANPVTELTMQSLRPPQQSTHAASQSETSPYLQPRGQSPSGANAYMRPQPLNLRGAPVSGMAQPSPLMMQQLASRPSPYPQAAPRSGSPPTSPGPSPLSPSSQSPPPWSGQQYNQRGPANAYVQPRRLSGTGAEAVAGSTRLGSFSTSGPQHNQSATLSTGANAYLMPAFQHAPEMQLDTDAVDESHL</sequence>
<feature type="compositionally biased region" description="Basic and acidic residues" evidence="13">
    <location>
        <begin position="2168"/>
        <end position="2184"/>
    </location>
</feature>
<evidence type="ECO:0000259" key="16">
    <source>
        <dbReference type="PROSITE" id="PS50050"/>
    </source>
</evidence>
<evidence type="ECO:0000256" key="10">
    <source>
        <dbReference type="PROSITE-ProRule" id="PRU00023"/>
    </source>
</evidence>
<dbReference type="InterPro" id="IPR050198">
    <property type="entry name" value="Non-receptor_tyrosine_kinases"/>
</dbReference>
<dbReference type="FunFam" id="3.30.200.20:FF:001457">
    <property type="match status" value="1"/>
</dbReference>
<keyword evidence="14" id="KW-0812">Transmembrane</keyword>
<dbReference type="SUPFAM" id="SSF56112">
    <property type="entry name" value="Protein kinase-like (PK-like)"/>
    <property type="match status" value="2"/>
</dbReference>
<evidence type="ECO:0000256" key="9">
    <source>
        <dbReference type="ARBA" id="ARBA00023242"/>
    </source>
</evidence>
<evidence type="ECO:0000256" key="4">
    <source>
        <dbReference type="ARBA" id="ARBA00022741"/>
    </source>
</evidence>
<evidence type="ECO:0000256" key="7">
    <source>
        <dbReference type="ARBA" id="ARBA00022840"/>
    </source>
</evidence>
<keyword evidence="14" id="KW-0472">Membrane</keyword>
<keyword evidence="4" id="KW-0547">Nucleotide-binding</keyword>
<feature type="compositionally biased region" description="Low complexity" evidence="13">
    <location>
        <begin position="298"/>
        <end position="321"/>
    </location>
</feature>
<organism evidence="18 19">
    <name type="scientific">Monosiga brevicollis</name>
    <name type="common">Choanoflagellate</name>
    <dbReference type="NCBI Taxonomy" id="81824"/>
    <lineage>
        <taxon>Eukaryota</taxon>
        <taxon>Choanoflagellata</taxon>
        <taxon>Craspedida</taxon>
        <taxon>Salpingoecidae</taxon>
        <taxon>Monosiga</taxon>
    </lineage>
</organism>
<feature type="region of interest" description="Disordered" evidence="13">
    <location>
        <begin position="2203"/>
        <end position="2347"/>
    </location>
</feature>
<dbReference type="SMART" id="SM00248">
    <property type="entry name" value="ANK"/>
    <property type="match status" value="3"/>
</dbReference>
<evidence type="ECO:0000256" key="1">
    <source>
        <dbReference type="ARBA" id="ARBA00004123"/>
    </source>
</evidence>
<evidence type="ECO:0000256" key="2">
    <source>
        <dbReference type="ARBA" id="ARBA00022723"/>
    </source>
</evidence>
<evidence type="ECO:0000256" key="13">
    <source>
        <dbReference type="SAM" id="MobiDB-lite"/>
    </source>
</evidence>
<dbReference type="GeneID" id="5895421"/>
<dbReference type="PROSITE" id="PS50011">
    <property type="entry name" value="PROTEIN_KINASE_DOM"/>
    <property type="match status" value="1"/>
</dbReference>
<dbReference type="PRINTS" id="PR00109">
    <property type="entry name" value="TYRKINASE"/>
</dbReference>
<feature type="compositionally biased region" description="Polar residues" evidence="13">
    <location>
        <begin position="2110"/>
        <end position="2139"/>
    </location>
</feature>
<dbReference type="FunFam" id="3.30.160.60:FF:000204">
    <property type="entry name" value="Zinc finger protein 331"/>
    <property type="match status" value="1"/>
</dbReference>
<dbReference type="PROSITE" id="PS50157">
    <property type="entry name" value="ZINC_FINGER_C2H2_2"/>
    <property type="match status" value="1"/>
</dbReference>
<dbReference type="InterPro" id="IPR001245">
    <property type="entry name" value="Ser-Thr/Tyr_kinase_cat_dom"/>
</dbReference>
<dbReference type="STRING" id="81824.A9VBU9"/>
<dbReference type="Gene3D" id="3.30.200.20">
    <property type="entry name" value="Phosphorylase Kinase, domain 1"/>
    <property type="match status" value="1"/>
</dbReference>
<name>A9VBU9_MONBE</name>
<feature type="repeat" description="ANK" evidence="10">
    <location>
        <begin position="103"/>
        <end position="135"/>
    </location>
</feature>
<feature type="region of interest" description="Disordered" evidence="13">
    <location>
        <begin position="1089"/>
        <end position="1119"/>
    </location>
</feature>
<gene>
    <name evidence="18" type="ORF">MONBRDRAFT_39041</name>
</gene>
<proteinExistence type="predicted"/>
<evidence type="ECO:0000256" key="12">
    <source>
        <dbReference type="PROSITE-ProRule" id="PRU00206"/>
    </source>
</evidence>
<dbReference type="GO" id="GO:0005634">
    <property type="term" value="C:nucleus"/>
    <property type="evidence" value="ECO:0007669"/>
    <property type="project" value="UniProtKB-SubCell"/>
</dbReference>
<dbReference type="RefSeq" id="XP_001750209.1">
    <property type="nucleotide sequence ID" value="XM_001750157.1"/>
</dbReference>
<keyword evidence="2" id="KW-0479">Metal-binding</keyword>
<comment type="subcellular location">
    <subcellularLocation>
        <location evidence="1">Nucleus</location>
    </subcellularLocation>
</comment>
<dbReference type="PROSITE" id="PS50088">
    <property type="entry name" value="ANK_REPEAT"/>
    <property type="match status" value="1"/>
</dbReference>